<accession>A0A7T8EQ91</accession>
<dbReference type="Proteomes" id="UP000596123">
    <property type="component" value="Segment"/>
</dbReference>
<sequence length="294" mass="33271">MNNYSGNVDAIKPTVGTLPVVLIDGLRSPSLGRVMESVLMWQNGEIELQLVSGQDAPHRTGVYLCTDSRGNVRYGSLTATAADCFRFKESYANGGSTIWYDMDAMPSEFVEPDDLDLADLSNWMLIMPLVSGNYSDHSMFPEGYSPRVEEVSSSISPTPCDNRTPDQLNSIEKSGMNDPEHVEHSEGYYQFYRWAQNLRGENLRAFLLSLSAFFKRDVGTTELLQMPLSEWRQYATYLATSNVGPELLSLFTISHCRNIYVLARSSYYRRMDKQPLPQRDYDAMRLEVTNGRTC</sequence>
<name>A0A7T8EQ91_9CAUD</name>
<organism evidence="1 2">
    <name type="scientific">Erwinia phage pEa_SNUABM_5</name>
    <dbReference type="NCBI Taxonomy" id="2797313"/>
    <lineage>
        <taxon>Viruses</taxon>
        <taxon>Duplodnaviria</taxon>
        <taxon>Heunggongvirae</taxon>
        <taxon>Uroviricota</taxon>
        <taxon>Caudoviricetes</taxon>
        <taxon>Rivsvirus</taxon>
        <taxon>Rivsvirus SNUABM5</taxon>
    </lineage>
</organism>
<protein>
    <submittedName>
        <fullName evidence="1">Uncharacterized protein</fullName>
    </submittedName>
</protein>
<keyword evidence="2" id="KW-1185">Reference proteome</keyword>
<proteinExistence type="predicted"/>
<evidence type="ECO:0000313" key="2">
    <source>
        <dbReference type="Proteomes" id="UP000596123"/>
    </source>
</evidence>
<dbReference type="EMBL" id="MW366843">
    <property type="protein sequence ID" value="QQO90419.1"/>
    <property type="molecule type" value="Genomic_DNA"/>
</dbReference>
<evidence type="ECO:0000313" key="1">
    <source>
        <dbReference type="EMBL" id="QQO90419.1"/>
    </source>
</evidence>
<reference evidence="1 2" key="1">
    <citation type="submission" date="2020-12" db="EMBL/GenBank/DDBJ databases">
        <title>Complete genome sequence of Erwinia phage pEa_SNUABM_5.</title>
        <authorList>
            <person name="Kim S.G."/>
            <person name="Lee S.B."/>
            <person name="Kwon J."/>
            <person name="Park S.C."/>
        </authorList>
    </citation>
    <scope>NUCLEOTIDE SEQUENCE [LARGE SCALE GENOMIC DNA]</scope>
</reference>
<gene>
    <name evidence="1" type="ORF">pEaSNUABM5_00277</name>
</gene>